<dbReference type="Proteomes" id="UP000663722">
    <property type="component" value="Chromosome"/>
</dbReference>
<sequence>MISGNLGTVRCLTWYLLWKPVGDIIRFIFITGGDARYILMCSHLTIGLFFLKLSYHGQIVLSIFFISISISNIT</sequence>
<name>A0A975BM96_9BACT</name>
<dbReference type="AlphaFoldDB" id="A0A975BM96"/>
<dbReference type="KEGG" id="dmm:dnm_036280"/>
<keyword evidence="1" id="KW-1133">Transmembrane helix</keyword>
<dbReference type="EMBL" id="CP061800">
    <property type="protein sequence ID" value="QTA87594.1"/>
    <property type="molecule type" value="Genomic_DNA"/>
</dbReference>
<keyword evidence="3" id="KW-1185">Reference proteome</keyword>
<evidence type="ECO:0000313" key="3">
    <source>
        <dbReference type="Proteomes" id="UP000663722"/>
    </source>
</evidence>
<gene>
    <name evidence="2" type="ORF">dnm_036280</name>
</gene>
<accession>A0A975BM96</accession>
<feature type="transmembrane region" description="Helical" evidence="1">
    <location>
        <begin position="53"/>
        <end position="73"/>
    </location>
</feature>
<reference evidence="2" key="1">
    <citation type="journal article" date="2021" name="Microb. Physiol.">
        <title>Proteogenomic Insights into the Physiology of Marine, Sulfate-Reducing, Filamentous Desulfonema limicola and Desulfonema magnum.</title>
        <authorList>
            <person name="Schnaars V."/>
            <person name="Wohlbrand L."/>
            <person name="Scheve S."/>
            <person name="Hinrichs C."/>
            <person name="Reinhardt R."/>
            <person name="Rabus R."/>
        </authorList>
    </citation>
    <scope>NUCLEOTIDE SEQUENCE</scope>
    <source>
        <strain evidence="2">4be13</strain>
    </source>
</reference>
<keyword evidence="1" id="KW-0472">Membrane</keyword>
<organism evidence="2 3">
    <name type="scientific">Desulfonema magnum</name>
    <dbReference type="NCBI Taxonomy" id="45655"/>
    <lineage>
        <taxon>Bacteria</taxon>
        <taxon>Pseudomonadati</taxon>
        <taxon>Thermodesulfobacteriota</taxon>
        <taxon>Desulfobacteria</taxon>
        <taxon>Desulfobacterales</taxon>
        <taxon>Desulfococcaceae</taxon>
        <taxon>Desulfonema</taxon>
    </lineage>
</organism>
<protein>
    <submittedName>
        <fullName evidence="2">Uncharacterized protein</fullName>
    </submittedName>
</protein>
<proteinExistence type="predicted"/>
<evidence type="ECO:0000256" key="1">
    <source>
        <dbReference type="SAM" id="Phobius"/>
    </source>
</evidence>
<keyword evidence="1" id="KW-0812">Transmembrane</keyword>
<evidence type="ECO:0000313" key="2">
    <source>
        <dbReference type="EMBL" id="QTA87594.1"/>
    </source>
</evidence>